<feature type="compositionally biased region" description="Acidic residues" evidence="1">
    <location>
        <begin position="512"/>
        <end position="537"/>
    </location>
</feature>
<evidence type="ECO:0000313" key="2">
    <source>
        <dbReference type="EMBL" id="KAG2496222.1"/>
    </source>
</evidence>
<name>A0A835Y706_9CHLO</name>
<dbReference type="InterPro" id="IPR043129">
    <property type="entry name" value="ATPase_NBD"/>
</dbReference>
<feature type="region of interest" description="Disordered" evidence="1">
    <location>
        <begin position="270"/>
        <end position="301"/>
    </location>
</feature>
<reference evidence="2" key="1">
    <citation type="journal article" date="2020" name="bioRxiv">
        <title>Comparative genomics of Chlamydomonas.</title>
        <authorList>
            <person name="Craig R.J."/>
            <person name="Hasan A.R."/>
            <person name="Ness R.W."/>
            <person name="Keightley P.D."/>
        </authorList>
    </citation>
    <scope>NUCLEOTIDE SEQUENCE</scope>
    <source>
        <strain evidence="2">CCAP 11/70</strain>
    </source>
</reference>
<protein>
    <submittedName>
        <fullName evidence="2">Uncharacterized protein</fullName>
    </submittedName>
</protein>
<evidence type="ECO:0000313" key="3">
    <source>
        <dbReference type="Proteomes" id="UP000612055"/>
    </source>
</evidence>
<dbReference type="EMBL" id="JAEHOE010000020">
    <property type="protein sequence ID" value="KAG2496222.1"/>
    <property type="molecule type" value="Genomic_DNA"/>
</dbReference>
<evidence type="ECO:0000256" key="1">
    <source>
        <dbReference type="SAM" id="MobiDB-lite"/>
    </source>
</evidence>
<feature type="region of interest" description="Disordered" evidence="1">
    <location>
        <begin position="1"/>
        <end position="40"/>
    </location>
</feature>
<comment type="caution">
    <text evidence="2">The sequence shown here is derived from an EMBL/GenBank/DDBJ whole genome shotgun (WGS) entry which is preliminary data.</text>
</comment>
<dbReference type="Gene3D" id="3.90.640.10">
    <property type="entry name" value="Actin, Chain A, domain 4"/>
    <property type="match status" value="1"/>
</dbReference>
<proteinExistence type="predicted"/>
<gene>
    <name evidence="2" type="ORF">HYH03_005820</name>
</gene>
<dbReference type="PANTHER" id="PTHR14187">
    <property type="entry name" value="ALPHA KINASE/ELONGATION FACTOR 2 KINASE"/>
    <property type="match status" value="1"/>
</dbReference>
<accession>A0A835Y706</accession>
<dbReference type="Gene3D" id="3.30.420.40">
    <property type="match status" value="2"/>
</dbReference>
<organism evidence="2 3">
    <name type="scientific">Edaphochlamys debaryana</name>
    <dbReference type="NCBI Taxonomy" id="47281"/>
    <lineage>
        <taxon>Eukaryota</taxon>
        <taxon>Viridiplantae</taxon>
        <taxon>Chlorophyta</taxon>
        <taxon>core chlorophytes</taxon>
        <taxon>Chlorophyceae</taxon>
        <taxon>CS clade</taxon>
        <taxon>Chlamydomonadales</taxon>
        <taxon>Chlamydomonadales incertae sedis</taxon>
        <taxon>Edaphochlamys</taxon>
    </lineage>
</organism>
<sequence length="794" mass="79023">MASPGGRAPRPPAPAGAASSASAAPPGQLLAEPPPTVVVGLDLGTWGTGAAYARVPSGGGMASSASRGASSAQASAAPAPAPRSGLSAMASAAASAGAAAVARLVAAGAAAAAAAAGTNPAAPAASTLPAVFLHTGWPGAPEGAAGPKTRTALLYRDRHLVGGVGLARLAPLGPPHGARARERAAEGHLLVESFKALVQPPGPRQQQGERGGGGGGGGGTGGGGGNGGLELSAALRPVLPRGLDVTQVLADYLTALKRYLLPIIRAQLEGPAGDSDSGSDGGGDSEDGNGGGGAGGARPPGFRLDPGRVLWVLTLPAMWGEAAKARVREAAWRAGLIRARSSHLLLLALEPEAAALAASAHPAVGAAAAVGGRGGTALPLLRPGQVVLVADCGGGTVDVTLHATQLGAAAGAAGAAGLGTGRTRVVLREAAAGDGAWAGGRFVDDALWGELGAALGEGAWGRWRGAQPGDWTWLQDGWEAAKRTWGCRGRSNGLTLPLPDSLLRELQAVLPEADDGSDSPDDDDGPSDDSDDDDSGDDGSRAASTAAAGGLALAPGGAGLRLTAALLRRRVFGPVVERAVEVVRRVAAAGAARGQPPTQVMLTGGFAASPFLQRRFRRLCAELPAAAAAATTTAASAAAAAAMLPLPLLLPEHPAAAVAQGAVLFGLDPAAVADGMFAPLVAVGQLVGAEEVVERYFAPFERSQEEIEIVLYGSSSPDVAYLAEAGVRRLGRMVLRLPEGWAGCEEVRQYGSWGYLVQAELRFGSTEVALEAHHPGSGERVGTRVAWEELGAAE</sequence>
<feature type="compositionally biased region" description="Gly residues" evidence="1">
    <location>
        <begin position="288"/>
        <end position="298"/>
    </location>
</feature>
<feature type="region of interest" description="Disordered" evidence="1">
    <location>
        <begin position="511"/>
        <end position="544"/>
    </location>
</feature>
<feature type="compositionally biased region" description="Gly residues" evidence="1">
    <location>
        <begin position="209"/>
        <end position="228"/>
    </location>
</feature>
<dbReference type="Proteomes" id="UP000612055">
    <property type="component" value="Unassembled WGS sequence"/>
</dbReference>
<keyword evidence="3" id="KW-1185">Reference proteome</keyword>
<dbReference type="PANTHER" id="PTHR14187:SF5">
    <property type="entry name" value="HEAT SHOCK 70 KDA PROTEIN 12A"/>
    <property type="match status" value="1"/>
</dbReference>
<dbReference type="AlphaFoldDB" id="A0A835Y706"/>
<dbReference type="SUPFAM" id="SSF53067">
    <property type="entry name" value="Actin-like ATPase domain"/>
    <property type="match status" value="1"/>
</dbReference>
<feature type="region of interest" description="Disordered" evidence="1">
    <location>
        <begin position="197"/>
        <end position="229"/>
    </location>
</feature>
<dbReference type="OrthoDB" id="549974at2759"/>
<feature type="compositionally biased region" description="Low complexity" evidence="1">
    <location>
        <begin position="15"/>
        <end position="27"/>
    </location>
</feature>